<evidence type="ECO:0000313" key="7">
    <source>
        <dbReference type="Proteomes" id="UP000198661"/>
    </source>
</evidence>
<name>A0A1I2MSP7_9BACL</name>
<dbReference type="PROSITE" id="PS51257">
    <property type="entry name" value="PROKAR_LIPOPROTEIN"/>
    <property type="match status" value="1"/>
</dbReference>
<gene>
    <name evidence="6" type="ORF">SAMN04488025_10982</name>
</gene>
<evidence type="ECO:0000256" key="1">
    <source>
        <dbReference type="ARBA" id="ARBA00005695"/>
    </source>
</evidence>
<dbReference type="OrthoDB" id="9796817at2"/>
<evidence type="ECO:0000313" key="6">
    <source>
        <dbReference type="EMBL" id="SFF94138.1"/>
    </source>
</evidence>
<dbReference type="InterPro" id="IPR030678">
    <property type="entry name" value="Peptide/Ni-bd"/>
</dbReference>
<accession>A0A1I2MSP7</accession>
<sequence>MRKIWVFLLVATMLVWTGCSGSSSREADSGGEGGTPKPGGTIRIALQSDGKTLDPHKATDAASMHLIENMYSRLMRYTEKYGEVEGELAEKVEVSKDGKTYTFTLRKGVRFHGTGRELTSEDVKYSIERIIDLGVRRDHFSAVDRIETPDSHTVVFRLKQPMAPFLTYLAYPMNAIVDRETVENHDGSLDRADAGSGPFQLDEWKKDQYLRLKKFSGYYRPDRPYLDEVVFRPIPDETARMTALRNREVDMILDVSAKEARMLEQDSSVEVVSVPGTFWEYIGLNTKKPPLDDVKVRQAIAHAVDREAINKIVKLNRATVLKGGNIPPNHWAHADFTLYPRRDVAKAKQLLKEAGKENLELTLKVGSDFPYQVDAAQIIKQQLKEVGIDVKVSAQESGIFFDALGKGDFDMTVVGWLGFVDPDEFTYNLFHTGAPWNQQGYSNEQVDALLERGRTVGDREERKKIYRQALKIIAEEAPMVFLYVNERTAALNGTVKGFDVHPTVTTLSLEETWLDR</sequence>
<feature type="domain" description="Solute-binding protein family 5" evidence="5">
    <location>
        <begin position="83"/>
        <end position="433"/>
    </location>
</feature>
<reference evidence="6 7" key="1">
    <citation type="submission" date="2016-10" db="EMBL/GenBank/DDBJ databases">
        <authorList>
            <person name="de Groot N.N."/>
        </authorList>
    </citation>
    <scope>NUCLEOTIDE SEQUENCE [LARGE SCALE GENOMIC DNA]</scope>
    <source>
        <strain evidence="6 7">DSM 44945</strain>
    </source>
</reference>
<evidence type="ECO:0000259" key="5">
    <source>
        <dbReference type="Pfam" id="PF00496"/>
    </source>
</evidence>
<feature type="signal peptide" evidence="4">
    <location>
        <begin position="1"/>
        <end position="21"/>
    </location>
</feature>
<dbReference type="Gene3D" id="3.10.105.10">
    <property type="entry name" value="Dipeptide-binding Protein, Domain 3"/>
    <property type="match status" value="1"/>
</dbReference>
<evidence type="ECO:0000256" key="3">
    <source>
        <dbReference type="ARBA" id="ARBA00022729"/>
    </source>
</evidence>
<dbReference type="Gene3D" id="3.90.76.10">
    <property type="entry name" value="Dipeptide-binding Protein, Domain 1"/>
    <property type="match status" value="1"/>
</dbReference>
<dbReference type="GO" id="GO:1904680">
    <property type="term" value="F:peptide transmembrane transporter activity"/>
    <property type="evidence" value="ECO:0007669"/>
    <property type="project" value="TreeGrafter"/>
</dbReference>
<dbReference type="SUPFAM" id="SSF53850">
    <property type="entry name" value="Periplasmic binding protein-like II"/>
    <property type="match status" value="1"/>
</dbReference>
<keyword evidence="3 4" id="KW-0732">Signal</keyword>
<organism evidence="6 7">
    <name type="scientific">Planifilum fulgidum</name>
    <dbReference type="NCBI Taxonomy" id="201973"/>
    <lineage>
        <taxon>Bacteria</taxon>
        <taxon>Bacillati</taxon>
        <taxon>Bacillota</taxon>
        <taxon>Bacilli</taxon>
        <taxon>Bacillales</taxon>
        <taxon>Thermoactinomycetaceae</taxon>
        <taxon>Planifilum</taxon>
    </lineage>
</organism>
<dbReference type="EMBL" id="FOOK01000009">
    <property type="protein sequence ID" value="SFF94138.1"/>
    <property type="molecule type" value="Genomic_DNA"/>
</dbReference>
<protein>
    <submittedName>
        <fullName evidence="6">Peptide/nickel transport system substrate-binding protein</fullName>
    </submittedName>
</protein>
<dbReference type="AlphaFoldDB" id="A0A1I2MSP7"/>
<comment type="similarity">
    <text evidence="1">Belongs to the bacterial solute-binding protein 5 family.</text>
</comment>
<dbReference type="InterPro" id="IPR039424">
    <property type="entry name" value="SBP_5"/>
</dbReference>
<dbReference type="Proteomes" id="UP000198661">
    <property type="component" value="Unassembled WGS sequence"/>
</dbReference>
<dbReference type="PIRSF" id="PIRSF002741">
    <property type="entry name" value="MppA"/>
    <property type="match status" value="1"/>
</dbReference>
<dbReference type="GO" id="GO:0042597">
    <property type="term" value="C:periplasmic space"/>
    <property type="evidence" value="ECO:0007669"/>
    <property type="project" value="UniProtKB-ARBA"/>
</dbReference>
<dbReference type="InterPro" id="IPR000914">
    <property type="entry name" value="SBP_5_dom"/>
</dbReference>
<dbReference type="Pfam" id="PF00496">
    <property type="entry name" value="SBP_bac_5"/>
    <property type="match status" value="1"/>
</dbReference>
<dbReference type="GO" id="GO:0043190">
    <property type="term" value="C:ATP-binding cassette (ABC) transporter complex"/>
    <property type="evidence" value="ECO:0007669"/>
    <property type="project" value="InterPro"/>
</dbReference>
<evidence type="ECO:0000256" key="4">
    <source>
        <dbReference type="SAM" id="SignalP"/>
    </source>
</evidence>
<dbReference type="PANTHER" id="PTHR30290">
    <property type="entry name" value="PERIPLASMIC BINDING COMPONENT OF ABC TRANSPORTER"/>
    <property type="match status" value="1"/>
</dbReference>
<dbReference type="STRING" id="201973.SAMN04488025_10982"/>
<proteinExistence type="inferred from homology"/>
<dbReference type="GO" id="GO:0015833">
    <property type="term" value="P:peptide transport"/>
    <property type="evidence" value="ECO:0007669"/>
    <property type="project" value="TreeGrafter"/>
</dbReference>
<dbReference type="Gene3D" id="3.40.190.10">
    <property type="entry name" value="Periplasmic binding protein-like II"/>
    <property type="match status" value="1"/>
</dbReference>
<keyword evidence="2" id="KW-0813">Transport</keyword>
<keyword evidence="7" id="KW-1185">Reference proteome</keyword>
<feature type="chain" id="PRO_5038719413" evidence="4">
    <location>
        <begin position="22"/>
        <end position="516"/>
    </location>
</feature>
<dbReference type="RefSeq" id="WP_092037366.1">
    <property type="nucleotide sequence ID" value="NZ_FOOK01000009.1"/>
</dbReference>
<dbReference type="PANTHER" id="PTHR30290:SF9">
    <property type="entry name" value="OLIGOPEPTIDE-BINDING PROTEIN APPA"/>
    <property type="match status" value="1"/>
</dbReference>
<evidence type="ECO:0000256" key="2">
    <source>
        <dbReference type="ARBA" id="ARBA00022448"/>
    </source>
</evidence>